<dbReference type="AlphaFoldDB" id="A0A935TH08"/>
<dbReference type="EMBL" id="JADJOT010000012">
    <property type="protein sequence ID" value="MBK7956122.1"/>
    <property type="molecule type" value="Genomic_DNA"/>
</dbReference>
<protein>
    <submittedName>
        <fullName evidence="1">Uncharacterized protein</fullName>
    </submittedName>
</protein>
<proteinExistence type="predicted"/>
<organism evidence="1 2">
    <name type="scientific">Candidatus Accumulibacter affinis</name>
    <dbReference type="NCBI Taxonomy" id="2954384"/>
    <lineage>
        <taxon>Bacteria</taxon>
        <taxon>Pseudomonadati</taxon>
        <taxon>Pseudomonadota</taxon>
        <taxon>Betaproteobacteria</taxon>
        <taxon>Candidatus Accumulibacter</taxon>
    </lineage>
</organism>
<sequence length="50" mass="5202">MIVEAAIRLRNEPFIKAPLIGTALVAAHQQNGLPLGSKAKRDAPDAALPG</sequence>
<evidence type="ECO:0000313" key="1">
    <source>
        <dbReference type="EMBL" id="MBK7956122.1"/>
    </source>
</evidence>
<evidence type="ECO:0000313" key="2">
    <source>
        <dbReference type="Proteomes" id="UP000706151"/>
    </source>
</evidence>
<accession>A0A935TH08</accession>
<reference evidence="1 2" key="1">
    <citation type="submission" date="2020-10" db="EMBL/GenBank/DDBJ databases">
        <title>Connecting structure to function with the recovery of over 1000 high-quality activated sludge metagenome-assembled genomes encoding full-length rRNA genes using long-read sequencing.</title>
        <authorList>
            <person name="Singleton C.M."/>
            <person name="Petriglieri F."/>
            <person name="Kristensen J.M."/>
            <person name="Kirkegaard R.H."/>
            <person name="Michaelsen T.Y."/>
            <person name="Andersen M.H."/>
            <person name="Karst S.M."/>
            <person name="Dueholm M.S."/>
            <person name="Nielsen P.H."/>
            <person name="Albertsen M."/>
        </authorList>
    </citation>
    <scope>NUCLEOTIDE SEQUENCE [LARGE SCALE GENOMIC DNA]</scope>
    <source>
        <strain evidence="1">Fred_18-Q3-R57-64_BAT3C.720</strain>
    </source>
</reference>
<name>A0A935TH08_9PROT</name>
<dbReference type="Proteomes" id="UP000706151">
    <property type="component" value="Unassembled WGS sequence"/>
</dbReference>
<comment type="caution">
    <text evidence="1">The sequence shown here is derived from an EMBL/GenBank/DDBJ whole genome shotgun (WGS) entry which is preliminary data.</text>
</comment>
<gene>
    <name evidence="1" type="ORF">IPK02_20440</name>
</gene>